<name>A0A6C1KHE4_XANAU</name>
<dbReference type="OrthoDB" id="7364180at2"/>
<sequence>MQSPDTYLPPKDAAQLLGLTESSLAKFRVYGGGPPFLRLSPRRIVYQVRDLREWAAGRKFRSTSEYPRGCAA</sequence>
<dbReference type="AlphaFoldDB" id="A0A6C1KHE4"/>
<gene>
    <name evidence="1" type="ORF">FBQ73_05695</name>
</gene>
<evidence type="ECO:0000313" key="2">
    <source>
        <dbReference type="Proteomes" id="UP000305131"/>
    </source>
</evidence>
<accession>A0A6C1KHE4</accession>
<dbReference type="InterPro" id="IPR009061">
    <property type="entry name" value="DNA-bd_dom_put_sf"/>
</dbReference>
<comment type="caution">
    <text evidence="1">The sequence shown here is derived from an EMBL/GenBank/DDBJ whole genome shotgun (WGS) entry which is preliminary data.</text>
</comment>
<dbReference type="GO" id="GO:0003677">
    <property type="term" value="F:DNA binding"/>
    <property type="evidence" value="ECO:0007669"/>
    <property type="project" value="UniProtKB-KW"/>
</dbReference>
<dbReference type="Proteomes" id="UP000305131">
    <property type="component" value="Unassembled WGS sequence"/>
</dbReference>
<dbReference type="SUPFAM" id="SSF46955">
    <property type="entry name" value="Putative DNA-binding domain"/>
    <property type="match status" value="1"/>
</dbReference>
<dbReference type="EMBL" id="VAUP01000015">
    <property type="protein sequence ID" value="TLX43610.1"/>
    <property type="molecule type" value="Genomic_DNA"/>
</dbReference>
<proteinExistence type="predicted"/>
<keyword evidence="1" id="KW-0238">DNA-binding</keyword>
<reference evidence="1 2" key="1">
    <citation type="submission" date="2019-05" db="EMBL/GenBank/DDBJ databases">
        <authorList>
            <person name="Zhou X."/>
        </authorList>
    </citation>
    <scope>NUCLEOTIDE SEQUENCE [LARGE SCALE GENOMIC DNA]</scope>
    <source>
        <strain evidence="1 2">DSM 432</strain>
    </source>
</reference>
<evidence type="ECO:0000313" key="1">
    <source>
        <dbReference type="EMBL" id="TLX43610.1"/>
    </source>
</evidence>
<protein>
    <submittedName>
        <fullName evidence="1">DNA-binding protein</fullName>
    </submittedName>
</protein>
<organism evidence="1 2">
    <name type="scientific">Xanthobacter autotrophicus</name>
    <dbReference type="NCBI Taxonomy" id="280"/>
    <lineage>
        <taxon>Bacteria</taxon>
        <taxon>Pseudomonadati</taxon>
        <taxon>Pseudomonadota</taxon>
        <taxon>Alphaproteobacteria</taxon>
        <taxon>Hyphomicrobiales</taxon>
        <taxon>Xanthobacteraceae</taxon>
        <taxon>Xanthobacter</taxon>
    </lineage>
</organism>